<comment type="similarity">
    <text evidence="7">Belongs to the binding-protein-dependent transport system permease family.</text>
</comment>
<feature type="transmembrane region" description="Helical" evidence="7">
    <location>
        <begin position="247"/>
        <end position="267"/>
    </location>
</feature>
<dbReference type="GO" id="GO:0055085">
    <property type="term" value="P:transmembrane transport"/>
    <property type="evidence" value="ECO:0007669"/>
    <property type="project" value="InterPro"/>
</dbReference>
<proteinExistence type="inferred from homology"/>
<keyword evidence="11" id="KW-1185">Reference proteome</keyword>
<dbReference type="GO" id="GO:0005886">
    <property type="term" value="C:plasma membrane"/>
    <property type="evidence" value="ECO:0007669"/>
    <property type="project" value="UniProtKB-SubCell"/>
</dbReference>
<feature type="transmembrane region" description="Helical" evidence="7">
    <location>
        <begin position="295"/>
        <end position="314"/>
    </location>
</feature>
<dbReference type="RefSeq" id="WP_155052576.1">
    <property type="nucleotide sequence ID" value="NZ_BAAAIB010000002.1"/>
</dbReference>
<comment type="subcellular location">
    <subcellularLocation>
        <location evidence="1 7">Cell membrane</location>
        <topology evidence="1 7">Multi-pass membrane protein</topology>
    </subcellularLocation>
</comment>
<dbReference type="Gene3D" id="1.10.3720.10">
    <property type="entry name" value="MetI-like"/>
    <property type="match status" value="1"/>
</dbReference>
<protein>
    <submittedName>
        <fullName evidence="10">ABC transporter permease subunit</fullName>
    </submittedName>
</protein>
<evidence type="ECO:0000256" key="6">
    <source>
        <dbReference type="ARBA" id="ARBA00023136"/>
    </source>
</evidence>
<evidence type="ECO:0000256" key="7">
    <source>
        <dbReference type="RuleBase" id="RU363032"/>
    </source>
</evidence>
<sequence length="332" mass="36267">MTATLQPAGPATAAGPAPTPGRRRPRSSAARQRIEIVLLVGPALILFLGFVILPVILAAVYSLYNLPPAFRWEQLAEPDRFVGLANYQRAFDSPEFVRAIGNNFLILFASLLIQGPLAIGIALLLNRPLRGRTALRLLIFVPYVLAEVIAGLAWKLLLQPEGGVNAMLESLGLGFLQQNWLADPSIALWTLFWILTWKYLGFAIILMLAGLQGVPEELAEAAAIDGASWWQIQRHITIPLLGPTIRIWAFLSMIGALQLFDMVWVTVAPTVRGMATETMATYMVQQGQFAGQPGYGSAIAVILFFISLAVALIYQRLALRRDLAGAVTRGVR</sequence>
<organism evidence="10 11">
    <name type="scientific">Agromyces bracchium</name>
    <dbReference type="NCBI Taxonomy" id="88376"/>
    <lineage>
        <taxon>Bacteria</taxon>
        <taxon>Bacillati</taxon>
        <taxon>Actinomycetota</taxon>
        <taxon>Actinomycetes</taxon>
        <taxon>Micrococcales</taxon>
        <taxon>Microbacteriaceae</taxon>
        <taxon>Agromyces</taxon>
    </lineage>
</organism>
<keyword evidence="3" id="KW-1003">Cell membrane</keyword>
<dbReference type="SUPFAM" id="SSF161098">
    <property type="entry name" value="MetI-like"/>
    <property type="match status" value="1"/>
</dbReference>
<evidence type="ECO:0000259" key="9">
    <source>
        <dbReference type="PROSITE" id="PS50928"/>
    </source>
</evidence>
<dbReference type="InterPro" id="IPR000515">
    <property type="entry name" value="MetI-like"/>
</dbReference>
<evidence type="ECO:0000313" key="11">
    <source>
        <dbReference type="Proteomes" id="UP000433071"/>
    </source>
</evidence>
<feature type="transmembrane region" description="Helical" evidence="7">
    <location>
        <begin position="137"/>
        <end position="157"/>
    </location>
</feature>
<feature type="region of interest" description="Disordered" evidence="8">
    <location>
        <begin position="1"/>
        <end position="26"/>
    </location>
</feature>
<evidence type="ECO:0000256" key="2">
    <source>
        <dbReference type="ARBA" id="ARBA00022448"/>
    </source>
</evidence>
<keyword evidence="2 7" id="KW-0813">Transport</keyword>
<keyword evidence="6 7" id="KW-0472">Membrane</keyword>
<dbReference type="OrthoDB" id="9805974at2"/>
<dbReference type="InterPro" id="IPR035906">
    <property type="entry name" value="MetI-like_sf"/>
</dbReference>
<gene>
    <name evidence="10" type="ORF">GJ743_14265</name>
</gene>
<feature type="transmembrane region" description="Helical" evidence="7">
    <location>
        <begin position="186"/>
        <end position="209"/>
    </location>
</feature>
<accession>A0A6I3MGU9</accession>
<dbReference type="PANTHER" id="PTHR43227:SF11">
    <property type="entry name" value="BLL4140 PROTEIN"/>
    <property type="match status" value="1"/>
</dbReference>
<feature type="transmembrane region" description="Helical" evidence="7">
    <location>
        <begin position="36"/>
        <end position="64"/>
    </location>
</feature>
<dbReference type="AlphaFoldDB" id="A0A6I3MGU9"/>
<evidence type="ECO:0000256" key="8">
    <source>
        <dbReference type="SAM" id="MobiDB-lite"/>
    </source>
</evidence>
<dbReference type="Proteomes" id="UP000433071">
    <property type="component" value="Unassembled WGS sequence"/>
</dbReference>
<evidence type="ECO:0000313" key="10">
    <source>
        <dbReference type="EMBL" id="MTH69533.1"/>
    </source>
</evidence>
<evidence type="ECO:0000256" key="3">
    <source>
        <dbReference type="ARBA" id="ARBA00022475"/>
    </source>
</evidence>
<keyword evidence="4 7" id="KW-0812">Transmembrane</keyword>
<feature type="transmembrane region" description="Helical" evidence="7">
    <location>
        <begin position="104"/>
        <end position="125"/>
    </location>
</feature>
<dbReference type="CDD" id="cd06261">
    <property type="entry name" value="TM_PBP2"/>
    <property type="match status" value="1"/>
</dbReference>
<dbReference type="Pfam" id="PF00528">
    <property type="entry name" value="BPD_transp_1"/>
    <property type="match status" value="1"/>
</dbReference>
<evidence type="ECO:0000256" key="4">
    <source>
        <dbReference type="ARBA" id="ARBA00022692"/>
    </source>
</evidence>
<feature type="compositionally biased region" description="Low complexity" evidence="8">
    <location>
        <begin position="1"/>
        <end position="16"/>
    </location>
</feature>
<evidence type="ECO:0000256" key="1">
    <source>
        <dbReference type="ARBA" id="ARBA00004651"/>
    </source>
</evidence>
<name>A0A6I3MGU9_9MICO</name>
<dbReference type="PANTHER" id="PTHR43227">
    <property type="entry name" value="BLL4140 PROTEIN"/>
    <property type="match status" value="1"/>
</dbReference>
<dbReference type="PROSITE" id="PS50928">
    <property type="entry name" value="ABC_TM1"/>
    <property type="match status" value="1"/>
</dbReference>
<feature type="domain" description="ABC transmembrane type-1" evidence="9">
    <location>
        <begin position="100"/>
        <end position="314"/>
    </location>
</feature>
<comment type="caution">
    <text evidence="10">The sequence shown here is derived from an EMBL/GenBank/DDBJ whole genome shotgun (WGS) entry which is preliminary data.</text>
</comment>
<keyword evidence="5 7" id="KW-1133">Transmembrane helix</keyword>
<dbReference type="EMBL" id="WMLB01000033">
    <property type="protein sequence ID" value="MTH69533.1"/>
    <property type="molecule type" value="Genomic_DNA"/>
</dbReference>
<evidence type="ECO:0000256" key="5">
    <source>
        <dbReference type="ARBA" id="ARBA00022989"/>
    </source>
</evidence>
<dbReference type="InterPro" id="IPR050809">
    <property type="entry name" value="UgpAE/MalFG_permease"/>
</dbReference>
<reference evidence="10 11" key="1">
    <citation type="submission" date="2019-11" db="EMBL/GenBank/DDBJ databases">
        <title>Agromyces kandeliae sp. nov., isolated from mangrove soil.</title>
        <authorList>
            <person name="Wang R."/>
        </authorList>
    </citation>
    <scope>NUCLEOTIDE SEQUENCE [LARGE SCALE GENOMIC DNA]</scope>
    <source>
        <strain evidence="10 11">JCM 11433</strain>
    </source>
</reference>